<sequence length="81" mass="9370">MSVEYDAIRRMTGRKKAIRRMSGRKKAIRRMKSRAKALIPLCRTNEELGNNLIPMEIYPTASGIVRNPIPGFSNRNQQQPW</sequence>
<dbReference type="EMBL" id="SZYD01000008">
    <property type="protein sequence ID" value="KAD5507412.1"/>
    <property type="molecule type" value="Genomic_DNA"/>
</dbReference>
<name>A0A5N6NXP8_9ASTR</name>
<reference evidence="1 2" key="1">
    <citation type="submission" date="2019-05" db="EMBL/GenBank/DDBJ databases">
        <title>Mikania micrantha, genome provides insights into the molecular mechanism of rapid growth.</title>
        <authorList>
            <person name="Liu B."/>
        </authorList>
    </citation>
    <scope>NUCLEOTIDE SEQUENCE [LARGE SCALE GENOMIC DNA]</scope>
    <source>
        <strain evidence="1">NLD-2019</strain>
        <tissue evidence="1">Leaf</tissue>
    </source>
</reference>
<gene>
    <name evidence="1" type="ORF">E3N88_15115</name>
</gene>
<protein>
    <submittedName>
        <fullName evidence="1">Uncharacterized protein</fullName>
    </submittedName>
</protein>
<organism evidence="1 2">
    <name type="scientific">Mikania micrantha</name>
    <name type="common">bitter vine</name>
    <dbReference type="NCBI Taxonomy" id="192012"/>
    <lineage>
        <taxon>Eukaryota</taxon>
        <taxon>Viridiplantae</taxon>
        <taxon>Streptophyta</taxon>
        <taxon>Embryophyta</taxon>
        <taxon>Tracheophyta</taxon>
        <taxon>Spermatophyta</taxon>
        <taxon>Magnoliopsida</taxon>
        <taxon>eudicotyledons</taxon>
        <taxon>Gunneridae</taxon>
        <taxon>Pentapetalae</taxon>
        <taxon>asterids</taxon>
        <taxon>campanulids</taxon>
        <taxon>Asterales</taxon>
        <taxon>Asteraceae</taxon>
        <taxon>Asteroideae</taxon>
        <taxon>Heliantheae alliance</taxon>
        <taxon>Eupatorieae</taxon>
        <taxon>Mikania</taxon>
    </lineage>
</organism>
<accession>A0A5N6NXP8</accession>
<dbReference type="AlphaFoldDB" id="A0A5N6NXP8"/>
<keyword evidence="2" id="KW-1185">Reference proteome</keyword>
<dbReference type="Proteomes" id="UP000326396">
    <property type="component" value="Linkage Group LG16"/>
</dbReference>
<comment type="caution">
    <text evidence="1">The sequence shown here is derived from an EMBL/GenBank/DDBJ whole genome shotgun (WGS) entry which is preliminary data.</text>
</comment>
<evidence type="ECO:0000313" key="2">
    <source>
        <dbReference type="Proteomes" id="UP000326396"/>
    </source>
</evidence>
<proteinExistence type="predicted"/>
<evidence type="ECO:0000313" key="1">
    <source>
        <dbReference type="EMBL" id="KAD5507412.1"/>
    </source>
</evidence>